<keyword evidence="2 4" id="KW-0472">Membrane</keyword>
<feature type="domain" description="OmpA-like" evidence="5">
    <location>
        <begin position="47"/>
        <end position="164"/>
    </location>
</feature>
<dbReference type="Proteomes" id="UP000011134">
    <property type="component" value="Unassembled WGS sequence"/>
</dbReference>
<dbReference type="PANTHER" id="PTHR30329">
    <property type="entry name" value="STATOR ELEMENT OF FLAGELLAR MOTOR COMPLEX"/>
    <property type="match status" value="1"/>
</dbReference>
<evidence type="ECO:0000313" key="7">
    <source>
        <dbReference type="Proteomes" id="UP000011134"/>
    </source>
</evidence>
<evidence type="ECO:0000259" key="5">
    <source>
        <dbReference type="PROSITE" id="PS51123"/>
    </source>
</evidence>
<gene>
    <name evidence="6" type="ORF">C942_00173</name>
</gene>
<evidence type="ECO:0000256" key="2">
    <source>
        <dbReference type="ARBA" id="ARBA00023136"/>
    </source>
</evidence>
<keyword evidence="3" id="KW-0998">Cell outer membrane</keyword>
<accession>L8JGC4</accession>
<dbReference type="GO" id="GO:0009279">
    <property type="term" value="C:cell outer membrane"/>
    <property type="evidence" value="ECO:0007669"/>
    <property type="project" value="UniProtKB-SubCell"/>
</dbReference>
<dbReference type="AlphaFoldDB" id="L8JGC4"/>
<dbReference type="InterPro" id="IPR006665">
    <property type="entry name" value="OmpA-like"/>
</dbReference>
<dbReference type="InterPro" id="IPR006664">
    <property type="entry name" value="OMP_bac"/>
</dbReference>
<evidence type="ECO:0000256" key="3">
    <source>
        <dbReference type="ARBA" id="ARBA00023237"/>
    </source>
</evidence>
<comment type="caution">
    <text evidence="6">The sequence shown here is derived from an EMBL/GenBank/DDBJ whole genome shotgun (WGS) entry which is preliminary data.</text>
</comment>
<proteinExistence type="predicted"/>
<evidence type="ECO:0000256" key="1">
    <source>
        <dbReference type="ARBA" id="ARBA00004442"/>
    </source>
</evidence>
<dbReference type="PANTHER" id="PTHR30329:SF21">
    <property type="entry name" value="LIPOPROTEIN YIAD-RELATED"/>
    <property type="match status" value="1"/>
</dbReference>
<dbReference type="PRINTS" id="PR01023">
    <property type="entry name" value="NAFLGMOTY"/>
</dbReference>
<sequence>MLMSALLFGCASGDNFSRKKVDAFLNYTYDEAQKFIDSEDGTVNRIGDQVIVVLRGDQSFKHDSATVRRETHYVLRRLSTLLKDHPQSKIFIAGHTDSVGAKKYNKSLSEKRALSVSQFLISQGVDSERIGTFGFGEMIPITDNDSAVGRRENRRIEVRITPDFELFTG</sequence>
<dbReference type="PROSITE" id="PS51123">
    <property type="entry name" value="OMPA_2"/>
    <property type="match status" value="1"/>
</dbReference>
<organism evidence="6 7">
    <name type="scientific">Photobacterium marinum</name>
    <dbReference type="NCBI Taxonomy" id="1056511"/>
    <lineage>
        <taxon>Bacteria</taxon>
        <taxon>Pseudomonadati</taxon>
        <taxon>Pseudomonadota</taxon>
        <taxon>Gammaproteobacteria</taxon>
        <taxon>Vibrionales</taxon>
        <taxon>Vibrionaceae</taxon>
        <taxon>Photobacterium</taxon>
    </lineage>
</organism>
<keyword evidence="7" id="KW-1185">Reference proteome</keyword>
<dbReference type="SUPFAM" id="SSF103088">
    <property type="entry name" value="OmpA-like"/>
    <property type="match status" value="1"/>
</dbReference>
<protein>
    <submittedName>
        <fullName evidence="6">OmpA/MotB domain protein</fullName>
    </submittedName>
</protein>
<dbReference type="EMBL" id="AMZO01000001">
    <property type="protein sequence ID" value="ELR67865.1"/>
    <property type="molecule type" value="Genomic_DNA"/>
</dbReference>
<name>L8JGC4_9GAMM</name>
<reference evidence="6 7" key="1">
    <citation type="submission" date="2012-12" db="EMBL/GenBank/DDBJ databases">
        <title>Genome Assembly of Photobacterium sp. AK15.</title>
        <authorList>
            <person name="Khatri I."/>
            <person name="Vaidya B."/>
            <person name="Srinivas T.N.R."/>
            <person name="Subramanian S."/>
            <person name="Pinnaka A."/>
        </authorList>
    </citation>
    <scope>NUCLEOTIDE SEQUENCE [LARGE SCALE GENOMIC DNA]</scope>
    <source>
        <strain evidence="6 7">AK15</strain>
    </source>
</reference>
<evidence type="ECO:0000313" key="6">
    <source>
        <dbReference type="EMBL" id="ELR67865.1"/>
    </source>
</evidence>
<dbReference type="InterPro" id="IPR036737">
    <property type="entry name" value="OmpA-like_sf"/>
</dbReference>
<comment type="subcellular location">
    <subcellularLocation>
        <location evidence="1">Cell outer membrane</location>
    </subcellularLocation>
</comment>
<dbReference type="PATRIC" id="fig|1056511.3.peg.177"/>
<dbReference type="Gene3D" id="3.30.1330.60">
    <property type="entry name" value="OmpA-like domain"/>
    <property type="match status" value="1"/>
</dbReference>
<dbReference type="InterPro" id="IPR050330">
    <property type="entry name" value="Bact_OuterMem_StrucFunc"/>
</dbReference>
<dbReference type="PRINTS" id="PR01021">
    <property type="entry name" value="OMPADOMAIN"/>
</dbReference>
<dbReference type="Pfam" id="PF00691">
    <property type="entry name" value="OmpA"/>
    <property type="match status" value="1"/>
</dbReference>
<dbReference type="CDD" id="cd07185">
    <property type="entry name" value="OmpA_C-like"/>
    <property type="match status" value="1"/>
</dbReference>
<evidence type="ECO:0000256" key="4">
    <source>
        <dbReference type="PROSITE-ProRule" id="PRU00473"/>
    </source>
</evidence>